<dbReference type="Proteomes" id="UP000241362">
    <property type="component" value="Unassembled WGS sequence"/>
</dbReference>
<protein>
    <submittedName>
        <fullName evidence="1">Glycosyl transferase</fullName>
    </submittedName>
</protein>
<dbReference type="EMBL" id="PZKE01000043">
    <property type="protein sequence ID" value="PTE12610.1"/>
    <property type="molecule type" value="Genomic_DNA"/>
</dbReference>
<name>A0A2T4J3Y0_FUSBL</name>
<reference evidence="1 2" key="1">
    <citation type="submission" date="2018-03" db="EMBL/GenBank/DDBJ databases">
        <title>Rhodobacter blasticus.</title>
        <authorList>
            <person name="Meyer T.E."/>
            <person name="Miller S."/>
            <person name="Lodha T."/>
            <person name="Gandham S."/>
            <person name="Chintalapati S."/>
            <person name="Chintalapati V.R."/>
        </authorList>
    </citation>
    <scope>NUCLEOTIDE SEQUENCE [LARGE SCALE GENOMIC DNA]</scope>
    <source>
        <strain evidence="1 2">DSM 2131</strain>
    </source>
</reference>
<dbReference type="Pfam" id="PF05045">
    <property type="entry name" value="RgpF"/>
    <property type="match status" value="1"/>
</dbReference>
<dbReference type="GO" id="GO:0016740">
    <property type="term" value="F:transferase activity"/>
    <property type="evidence" value="ECO:0007669"/>
    <property type="project" value="UniProtKB-KW"/>
</dbReference>
<sequence length="337" mass="37839">PGRLEALATRARRISEALIAENNPLGAKFTRQECDWWIERVIRNEPLWASGPAAFNRDRGKVCLPLWPRRQTPAASSRPGVFLHLYYSDLAPVFAKRLAHISCPFDLYVSTDTAEKADFIRGCLPAAEIRVLENRGRDVWPKLYGFRDVYARHDIVLHLHGKKSPHSAALDEWLEHILDCLVGSADEVNRILSLFDTIPRLGMVKPVTFKAALSAAHWGANREIARELAWRMKIEAPLPDDGKLRFPAGSMFWARRDAIQPLLDLDLRPEHFPPEAGQVDGTVAHAIERMLGVVCKVNGHHILPVSGAGTRLHMMYQKRFTSNGELRAALEAGVFDA</sequence>
<keyword evidence="2" id="KW-1185">Reference proteome</keyword>
<organism evidence="1 2">
    <name type="scientific">Fuscovulum blasticum DSM 2131</name>
    <dbReference type="NCBI Taxonomy" id="1188250"/>
    <lineage>
        <taxon>Bacteria</taxon>
        <taxon>Pseudomonadati</taxon>
        <taxon>Pseudomonadota</taxon>
        <taxon>Alphaproteobacteria</taxon>
        <taxon>Rhodobacterales</taxon>
        <taxon>Paracoccaceae</taxon>
        <taxon>Pseudogemmobacter</taxon>
    </lineage>
</organism>
<comment type="caution">
    <text evidence="1">The sequence shown here is derived from an EMBL/GenBank/DDBJ whole genome shotgun (WGS) entry which is preliminary data.</text>
</comment>
<keyword evidence="1" id="KW-0808">Transferase</keyword>
<feature type="non-terminal residue" evidence="1">
    <location>
        <position position="1"/>
    </location>
</feature>
<accession>A0A2T4J3Y0</accession>
<dbReference type="RefSeq" id="WP_219908702.1">
    <property type="nucleotide sequence ID" value="NZ_PZKE01000043.1"/>
</dbReference>
<dbReference type="InterPro" id="IPR007739">
    <property type="entry name" value="RgpF"/>
</dbReference>
<evidence type="ECO:0000313" key="2">
    <source>
        <dbReference type="Proteomes" id="UP000241362"/>
    </source>
</evidence>
<gene>
    <name evidence="1" type="ORF">C5F44_17485</name>
</gene>
<proteinExistence type="predicted"/>
<dbReference type="AlphaFoldDB" id="A0A2T4J3Y0"/>
<evidence type="ECO:0000313" key="1">
    <source>
        <dbReference type="EMBL" id="PTE12610.1"/>
    </source>
</evidence>